<sequence>MEDGSQRSSVIQAENIVINNGKFSQTNHIPNETECNFEEETQALRQFVSYDAFYDSIKHPYPHHLVMTPAEQDIIDTATNWALQTNLDRGQRILHLDLSACAAEQHVAQHIAELFEERSWLRGSFFFRFLEHASHPTHEHANNPERLFVSTLAYQLGIHLPRTKPAILGEIRSDPSILTRNTRKQMQRLIIEPLQRVGAPDTPNVFVIAVGPELEDQNTLHAALAHTINAAVDGEFGDSHIRFLVLKHSYTYFGFIDRSMLLSAPNDPVHLSEILK</sequence>
<proteinExistence type="predicted"/>
<dbReference type="AlphaFoldDB" id="A0A8H5BB56"/>
<accession>A0A8H5BB56</accession>
<protein>
    <submittedName>
        <fullName evidence="1">Uncharacterized protein</fullName>
    </submittedName>
</protein>
<keyword evidence="2" id="KW-1185">Reference proteome</keyword>
<gene>
    <name evidence="1" type="ORF">D9619_008728</name>
</gene>
<name>A0A8H5BB56_9AGAR</name>
<reference evidence="1 2" key="1">
    <citation type="journal article" date="2020" name="ISME J.">
        <title>Uncovering the hidden diversity of litter-decomposition mechanisms in mushroom-forming fungi.</title>
        <authorList>
            <person name="Floudas D."/>
            <person name="Bentzer J."/>
            <person name="Ahren D."/>
            <person name="Johansson T."/>
            <person name="Persson P."/>
            <person name="Tunlid A."/>
        </authorList>
    </citation>
    <scope>NUCLEOTIDE SEQUENCE [LARGE SCALE GENOMIC DNA]</scope>
    <source>
        <strain evidence="1 2">CBS 101986</strain>
    </source>
</reference>
<organism evidence="1 2">
    <name type="scientific">Psilocybe cf. subviscida</name>
    <dbReference type="NCBI Taxonomy" id="2480587"/>
    <lineage>
        <taxon>Eukaryota</taxon>
        <taxon>Fungi</taxon>
        <taxon>Dikarya</taxon>
        <taxon>Basidiomycota</taxon>
        <taxon>Agaricomycotina</taxon>
        <taxon>Agaricomycetes</taxon>
        <taxon>Agaricomycetidae</taxon>
        <taxon>Agaricales</taxon>
        <taxon>Agaricineae</taxon>
        <taxon>Strophariaceae</taxon>
        <taxon>Psilocybe</taxon>
    </lineage>
</organism>
<dbReference type="EMBL" id="JAACJJ010000029">
    <property type="protein sequence ID" value="KAF5319208.1"/>
    <property type="molecule type" value="Genomic_DNA"/>
</dbReference>
<evidence type="ECO:0000313" key="1">
    <source>
        <dbReference type="EMBL" id="KAF5319208.1"/>
    </source>
</evidence>
<dbReference type="Proteomes" id="UP000567179">
    <property type="component" value="Unassembled WGS sequence"/>
</dbReference>
<comment type="caution">
    <text evidence="1">The sequence shown here is derived from an EMBL/GenBank/DDBJ whole genome shotgun (WGS) entry which is preliminary data.</text>
</comment>
<evidence type="ECO:0000313" key="2">
    <source>
        <dbReference type="Proteomes" id="UP000567179"/>
    </source>
</evidence>